<proteinExistence type="predicted"/>
<gene>
    <name evidence="2" type="ORF">QE152_g25749</name>
</gene>
<keyword evidence="3" id="KW-1185">Reference proteome</keyword>
<dbReference type="EMBL" id="JASPKY010000287">
    <property type="protein sequence ID" value="KAK9710899.1"/>
    <property type="molecule type" value="Genomic_DNA"/>
</dbReference>
<dbReference type="Proteomes" id="UP001458880">
    <property type="component" value="Unassembled WGS sequence"/>
</dbReference>
<organism evidence="2 3">
    <name type="scientific">Popillia japonica</name>
    <name type="common">Japanese beetle</name>
    <dbReference type="NCBI Taxonomy" id="7064"/>
    <lineage>
        <taxon>Eukaryota</taxon>
        <taxon>Metazoa</taxon>
        <taxon>Ecdysozoa</taxon>
        <taxon>Arthropoda</taxon>
        <taxon>Hexapoda</taxon>
        <taxon>Insecta</taxon>
        <taxon>Pterygota</taxon>
        <taxon>Neoptera</taxon>
        <taxon>Endopterygota</taxon>
        <taxon>Coleoptera</taxon>
        <taxon>Polyphaga</taxon>
        <taxon>Scarabaeiformia</taxon>
        <taxon>Scarabaeidae</taxon>
        <taxon>Rutelinae</taxon>
        <taxon>Popillia</taxon>
    </lineage>
</organism>
<feature type="domain" description="PiggyBac transposable element-derived protein" evidence="1">
    <location>
        <begin position="85"/>
        <end position="206"/>
    </location>
</feature>
<dbReference type="Pfam" id="PF13843">
    <property type="entry name" value="DDE_Tnp_1_7"/>
    <property type="match status" value="1"/>
</dbReference>
<dbReference type="InterPro" id="IPR029526">
    <property type="entry name" value="PGBD"/>
</dbReference>
<reference evidence="2 3" key="1">
    <citation type="journal article" date="2024" name="BMC Genomics">
        <title>De novo assembly and annotation of Popillia japonica's genome with initial clues to its potential as an invasive pest.</title>
        <authorList>
            <person name="Cucini C."/>
            <person name="Boschi S."/>
            <person name="Funari R."/>
            <person name="Cardaioli E."/>
            <person name="Iannotti N."/>
            <person name="Marturano G."/>
            <person name="Paoli F."/>
            <person name="Bruttini M."/>
            <person name="Carapelli A."/>
            <person name="Frati F."/>
            <person name="Nardi F."/>
        </authorList>
    </citation>
    <scope>NUCLEOTIDE SEQUENCE [LARGE SCALE GENOMIC DNA]</scope>
    <source>
        <strain evidence="2">DMR45628</strain>
    </source>
</reference>
<evidence type="ECO:0000313" key="2">
    <source>
        <dbReference type="EMBL" id="KAK9710899.1"/>
    </source>
</evidence>
<dbReference type="PANTHER" id="PTHR46599:SF3">
    <property type="entry name" value="PIGGYBAC TRANSPOSABLE ELEMENT-DERIVED PROTEIN 4"/>
    <property type="match status" value="1"/>
</dbReference>
<sequence>MWEYEKVVARLQQLFDEVESADEDVAVGDRCSESEDDNLSLKFFIGKDSTTKWRRPPLSHKVKRKPQNIVRFKPGVTKKAANGKSPLDAWKLFFPDSVIDELVQCTNIYIKIIRNKYTRDRDAKETNQAEIKALMGLLLLAGVLRSSHQNDADLWTKDGTGRELFRTVLSLKRFEFLLRVIRFDDVHDREIRKKTDKIIAIRKMFD</sequence>
<dbReference type="AlphaFoldDB" id="A0AAW1K060"/>
<protein>
    <submittedName>
        <fullName evidence="2">Transposase IS4</fullName>
    </submittedName>
</protein>
<name>A0AAW1K060_POPJA</name>
<evidence type="ECO:0000313" key="3">
    <source>
        <dbReference type="Proteomes" id="UP001458880"/>
    </source>
</evidence>
<evidence type="ECO:0000259" key="1">
    <source>
        <dbReference type="Pfam" id="PF13843"/>
    </source>
</evidence>
<dbReference type="PANTHER" id="PTHR46599">
    <property type="entry name" value="PIGGYBAC TRANSPOSABLE ELEMENT-DERIVED PROTEIN 4"/>
    <property type="match status" value="1"/>
</dbReference>
<comment type="caution">
    <text evidence="2">The sequence shown here is derived from an EMBL/GenBank/DDBJ whole genome shotgun (WGS) entry which is preliminary data.</text>
</comment>
<accession>A0AAW1K060</accession>